<name>A0AAJ6BGD3_9BACT</name>
<dbReference type="InterPro" id="IPR013783">
    <property type="entry name" value="Ig-like_fold"/>
</dbReference>
<dbReference type="PROSITE" id="PS51257">
    <property type="entry name" value="PROKAR_LIPOPROTEIN"/>
    <property type="match status" value="1"/>
</dbReference>
<dbReference type="Pfam" id="PF17166">
    <property type="entry name" value="DUF5126"/>
    <property type="match status" value="1"/>
</dbReference>
<keyword evidence="1" id="KW-0732">Signal</keyword>
<accession>A0AAJ6BGD3</accession>
<sequence>MKCIFYSCCIGLLLMASCTRMALEPVDNDGKAPGPVSQPVVENRNGSVSITFTPPADPDLAYVTASYTTRSGITRENKVSRYSNVVTLDGFPDEDNYVITLQAVDKGENKSTPVEVTAKPLKPVYRLAFDSLAAEADFGGINISFKNWTEANLAIVVLTNDSLGNFVPTYTHYTDLKSGNFSARGFDAVERTFGIFVRDRWGNISDTMNVTVVPFFEQLLDRTKMKAYALPTDAALGYSGTFAGLFDNRFDINSYYHSDGKTGMPQQFTFDMGVSAKLSRMVFYLKPDQAKYYDEHSPRIIELWGSESPNPDGSYDDTWTLLTTYTMEKPSGSAQGSPLTQADINFIEQGITVPIPVDAPKVRHVRFKTLRNWGNTIYVYVFEIQMFGDPN</sequence>
<organism evidence="3 4">
    <name type="scientific">Candidatus Pseudobacter hemicellulosilyticus</name>
    <dbReference type="NCBI Taxonomy" id="3121375"/>
    <lineage>
        <taxon>Bacteria</taxon>
        <taxon>Pseudomonadati</taxon>
        <taxon>Bacteroidota</taxon>
        <taxon>Chitinophagia</taxon>
        <taxon>Chitinophagales</taxon>
        <taxon>Chitinophagaceae</taxon>
        <taxon>Pseudobacter</taxon>
    </lineage>
</organism>
<reference evidence="3" key="1">
    <citation type="submission" date="2023-03" db="EMBL/GenBank/DDBJ databases">
        <title>Andean soil-derived lignocellulolytic bacterial consortium as a source of novel taxa and putative plastic-active enzymes.</title>
        <authorList>
            <person name="Diaz-Garcia L."/>
            <person name="Chuvochina M."/>
            <person name="Feuerriegel G."/>
            <person name="Bunk B."/>
            <person name="Sproer C."/>
            <person name="Streit W.R."/>
            <person name="Rodriguez L.M."/>
            <person name="Overmann J."/>
            <person name="Jimenez D.J."/>
        </authorList>
    </citation>
    <scope>NUCLEOTIDE SEQUENCE</scope>
    <source>
        <strain evidence="3">MAG 7</strain>
    </source>
</reference>
<evidence type="ECO:0000313" key="3">
    <source>
        <dbReference type="EMBL" id="WEK35152.1"/>
    </source>
</evidence>
<dbReference type="InterPro" id="IPR036116">
    <property type="entry name" value="FN3_sf"/>
</dbReference>
<evidence type="ECO:0000313" key="4">
    <source>
        <dbReference type="Proteomes" id="UP001220610"/>
    </source>
</evidence>
<dbReference type="AlphaFoldDB" id="A0AAJ6BGD3"/>
<feature type="signal peptide" evidence="1">
    <location>
        <begin position="1"/>
        <end position="22"/>
    </location>
</feature>
<dbReference type="Gene3D" id="2.60.120.260">
    <property type="entry name" value="Galactose-binding domain-like"/>
    <property type="match status" value="1"/>
</dbReference>
<evidence type="ECO:0000256" key="1">
    <source>
        <dbReference type="SAM" id="SignalP"/>
    </source>
</evidence>
<keyword evidence="3" id="KW-0449">Lipoprotein</keyword>
<dbReference type="InterPro" id="IPR032527">
    <property type="entry name" value="DUF4959"/>
</dbReference>
<feature type="chain" id="PRO_5042582973" evidence="1">
    <location>
        <begin position="23"/>
        <end position="391"/>
    </location>
</feature>
<dbReference type="SUPFAM" id="SSF49785">
    <property type="entry name" value="Galactose-binding domain-like"/>
    <property type="match status" value="1"/>
</dbReference>
<dbReference type="Pfam" id="PF16323">
    <property type="entry name" value="DUF4959"/>
    <property type="match status" value="1"/>
</dbReference>
<feature type="domain" description="Fibronectin type-III" evidence="2">
    <location>
        <begin position="32"/>
        <end position="121"/>
    </location>
</feature>
<proteinExistence type="predicted"/>
<dbReference type="InterPro" id="IPR008979">
    <property type="entry name" value="Galactose-bd-like_sf"/>
</dbReference>
<dbReference type="EMBL" id="CP119311">
    <property type="protein sequence ID" value="WEK35152.1"/>
    <property type="molecule type" value="Genomic_DNA"/>
</dbReference>
<evidence type="ECO:0000259" key="2">
    <source>
        <dbReference type="PROSITE" id="PS50853"/>
    </source>
</evidence>
<protein>
    <submittedName>
        <fullName evidence="3">DUF5000 domain-containing lipoprotein</fullName>
    </submittedName>
</protein>
<dbReference type="InterPro" id="IPR033431">
    <property type="entry name" value="DUF5126"/>
</dbReference>
<dbReference type="SUPFAM" id="SSF49265">
    <property type="entry name" value="Fibronectin type III"/>
    <property type="match status" value="1"/>
</dbReference>
<dbReference type="Proteomes" id="UP001220610">
    <property type="component" value="Chromosome"/>
</dbReference>
<dbReference type="PROSITE" id="PS50853">
    <property type="entry name" value="FN3"/>
    <property type="match status" value="1"/>
</dbReference>
<gene>
    <name evidence="3" type="ORF">P0Y53_21900</name>
</gene>
<dbReference type="Pfam" id="PF16391">
    <property type="entry name" value="DUF5000"/>
    <property type="match status" value="1"/>
</dbReference>
<dbReference type="InterPro" id="IPR003961">
    <property type="entry name" value="FN3_dom"/>
</dbReference>
<dbReference type="Gene3D" id="2.60.40.10">
    <property type="entry name" value="Immunoglobulins"/>
    <property type="match status" value="1"/>
</dbReference>
<dbReference type="InterPro" id="IPR032164">
    <property type="entry name" value="DUF5000"/>
</dbReference>